<dbReference type="AlphaFoldDB" id="A0AAD9JR37"/>
<protein>
    <submittedName>
        <fullName evidence="1">Uncharacterized protein</fullName>
    </submittedName>
</protein>
<evidence type="ECO:0000313" key="2">
    <source>
        <dbReference type="Proteomes" id="UP001209878"/>
    </source>
</evidence>
<gene>
    <name evidence="1" type="ORF">NP493_1954g00021</name>
</gene>
<proteinExistence type="predicted"/>
<dbReference type="Proteomes" id="UP001209878">
    <property type="component" value="Unassembled WGS sequence"/>
</dbReference>
<dbReference type="PANTHER" id="PTHR37162">
    <property type="entry name" value="HAT FAMILY DIMERISATION DOMAINCONTAINING PROTEIN-RELATED"/>
    <property type="match status" value="1"/>
</dbReference>
<keyword evidence="2" id="KW-1185">Reference proteome</keyword>
<comment type="caution">
    <text evidence="1">The sequence shown here is derived from an EMBL/GenBank/DDBJ whole genome shotgun (WGS) entry which is preliminary data.</text>
</comment>
<accession>A0AAD9JR37</accession>
<organism evidence="1 2">
    <name type="scientific">Ridgeia piscesae</name>
    <name type="common">Tubeworm</name>
    <dbReference type="NCBI Taxonomy" id="27915"/>
    <lineage>
        <taxon>Eukaryota</taxon>
        <taxon>Metazoa</taxon>
        <taxon>Spiralia</taxon>
        <taxon>Lophotrochozoa</taxon>
        <taxon>Annelida</taxon>
        <taxon>Polychaeta</taxon>
        <taxon>Sedentaria</taxon>
        <taxon>Canalipalpata</taxon>
        <taxon>Sabellida</taxon>
        <taxon>Siboglinidae</taxon>
        <taxon>Ridgeia</taxon>
    </lineage>
</organism>
<sequence>MDFICASDKGAMFAYCKVCNVHVNVSFGGKYDVVRHSKSASHGTLKNATKTQPHMKSFFVTSKTTDLSTNVLTAEVKFAQFVAEHNLPFSVADHFTKLAKQLFPDSDIAGKVSSGHMKTIMIVKKALAPRLDATNFRC</sequence>
<name>A0AAD9JR37_RIDPI</name>
<dbReference type="EMBL" id="JAODUO010001954">
    <property type="protein sequence ID" value="KAK2156615.1"/>
    <property type="molecule type" value="Genomic_DNA"/>
</dbReference>
<evidence type="ECO:0000313" key="1">
    <source>
        <dbReference type="EMBL" id="KAK2156615.1"/>
    </source>
</evidence>
<reference evidence="1" key="1">
    <citation type="journal article" date="2023" name="Mol. Biol. Evol.">
        <title>Third-Generation Sequencing Reveals the Adaptive Role of the Epigenome in Three Deep-Sea Polychaetes.</title>
        <authorList>
            <person name="Perez M."/>
            <person name="Aroh O."/>
            <person name="Sun Y."/>
            <person name="Lan Y."/>
            <person name="Juniper S.K."/>
            <person name="Young C.R."/>
            <person name="Angers B."/>
            <person name="Qian P.Y."/>
        </authorList>
    </citation>
    <scope>NUCLEOTIDE SEQUENCE</scope>
    <source>
        <strain evidence="1">R07B-5</strain>
    </source>
</reference>
<dbReference type="PANTHER" id="PTHR37162:SF10">
    <property type="entry name" value="DUF4371 DOMAIN-CONTAINING PROTEIN"/>
    <property type="match status" value="1"/>
</dbReference>